<reference evidence="1" key="1">
    <citation type="submission" date="2021-10" db="EMBL/GenBank/DDBJ databases">
        <title>Tropical sea cucumber genome reveals ecological adaptation and Cuvierian tubules defense mechanism.</title>
        <authorList>
            <person name="Chen T."/>
        </authorList>
    </citation>
    <scope>NUCLEOTIDE SEQUENCE</scope>
    <source>
        <strain evidence="1">Nanhai2018</strain>
        <tissue evidence="1">Muscle</tissue>
    </source>
</reference>
<evidence type="ECO:0000313" key="1">
    <source>
        <dbReference type="EMBL" id="KAJ8033731.1"/>
    </source>
</evidence>
<gene>
    <name evidence="1" type="ORF">HOLleu_24074</name>
</gene>
<sequence>MISQEFPRFSSGVTKVKKKNFPRIPKIVIWGHGRSKRNISKGFSRSNMNTKLFFQHVN</sequence>
<comment type="caution">
    <text evidence="1">The sequence shown here is derived from an EMBL/GenBank/DDBJ whole genome shotgun (WGS) entry which is preliminary data.</text>
</comment>
<name>A0A9Q1BVQ8_HOLLE</name>
<accession>A0A9Q1BVQ8</accession>
<dbReference type="AlphaFoldDB" id="A0A9Q1BVQ8"/>
<proteinExistence type="predicted"/>
<keyword evidence="2" id="KW-1185">Reference proteome</keyword>
<organism evidence="1 2">
    <name type="scientific">Holothuria leucospilota</name>
    <name type="common">Black long sea cucumber</name>
    <name type="synonym">Mertensiothuria leucospilota</name>
    <dbReference type="NCBI Taxonomy" id="206669"/>
    <lineage>
        <taxon>Eukaryota</taxon>
        <taxon>Metazoa</taxon>
        <taxon>Echinodermata</taxon>
        <taxon>Eleutherozoa</taxon>
        <taxon>Echinozoa</taxon>
        <taxon>Holothuroidea</taxon>
        <taxon>Aspidochirotacea</taxon>
        <taxon>Aspidochirotida</taxon>
        <taxon>Holothuriidae</taxon>
        <taxon>Holothuria</taxon>
    </lineage>
</organism>
<dbReference type="EMBL" id="JAIZAY010000011">
    <property type="protein sequence ID" value="KAJ8033731.1"/>
    <property type="molecule type" value="Genomic_DNA"/>
</dbReference>
<protein>
    <submittedName>
        <fullName evidence="1">Uncharacterized protein</fullName>
    </submittedName>
</protein>
<evidence type="ECO:0000313" key="2">
    <source>
        <dbReference type="Proteomes" id="UP001152320"/>
    </source>
</evidence>
<dbReference type="Proteomes" id="UP001152320">
    <property type="component" value="Chromosome 11"/>
</dbReference>